<feature type="signal peptide" evidence="1">
    <location>
        <begin position="1"/>
        <end position="25"/>
    </location>
</feature>
<evidence type="ECO:0000256" key="1">
    <source>
        <dbReference type="SAM" id="SignalP"/>
    </source>
</evidence>
<dbReference type="EMBL" id="CAEY01001958">
    <property type="status" value="NOT_ANNOTATED_CDS"/>
    <property type="molecule type" value="Genomic_DNA"/>
</dbReference>
<sequence length="74" mass="8918">MKSLVYFLLVIVIISGFIDIKPANCKFIRKYGRFAGYGHYSSYHYIPHYYPYYYRPFYSHYGYGHHWGGWHHGG</sequence>
<reference evidence="3" key="1">
    <citation type="submission" date="2011-08" db="EMBL/GenBank/DDBJ databases">
        <authorList>
            <person name="Rombauts S."/>
        </authorList>
    </citation>
    <scope>NUCLEOTIDE SEQUENCE</scope>
    <source>
        <strain evidence="3">London</strain>
    </source>
</reference>
<feature type="chain" id="PRO_5004591469" evidence="1">
    <location>
        <begin position="26"/>
        <end position="74"/>
    </location>
</feature>
<organism evidence="2 3">
    <name type="scientific">Tetranychus urticae</name>
    <name type="common">Two-spotted spider mite</name>
    <dbReference type="NCBI Taxonomy" id="32264"/>
    <lineage>
        <taxon>Eukaryota</taxon>
        <taxon>Metazoa</taxon>
        <taxon>Ecdysozoa</taxon>
        <taxon>Arthropoda</taxon>
        <taxon>Chelicerata</taxon>
        <taxon>Arachnida</taxon>
        <taxon>Acari</taxon>
        <taxon>Acariformes</taxon>
        <taxon>Trombidiformes</taxon>
        <taxon>Prostigmata</taxon>
        <taxon>Eleutherengona</taxon>
        <taxon>Raphignathae</taxon>
        <taxon>Tetranychoidea</taxon>
        <taxon>Tetranychidae</taxon>
        <taxon>Tetranychus</taxon>
    </lineage>
</organism>
<dbReference type="EnsemblMetazoa" id="tetur08g06800.1">
    <property type="protein sequence ID" value="tetur08g06800.1"/>
    <property type="gene ID" value="tetur08g06800"/>
</dbReference>
<proteinExistence type="predicted"/>
<accession>T1KC92</accession>
<evidence type="ECO:0000313" key="2">
    <source>
        <dbReference type="EnsemblMetazoa" id="tetur08g06800.1"/>
    </source>
</evidence>
<name>T1KC92_TETUR</name>
<keyword evidence="3" id="KW-1185">Reference proteome</keyword>
<dbReference type="AlphaFoldDB" id="T1KC92"/>
<dbReference type="Proteomes" id="UP000015104">
    <property type="component" value="Unassembled WGS sequence"/>
</dbReference>
<evidence type="ECO:0000313" key="3">
    <source>
        <dbReference type="Proteomes" id="UP000015104"/>
    </source>
</evidence>
<protein>
    <submittedName>
        <fullName evidence="2">Uncharacterized protein</fullName>
    </submittedName>
</protein>
<dbReference type="HOGENOM" id="CLU_2690969_0_0_1"/>
<keyword evidence="1" id="KW-0732">Signal</keyword>
<reference evidence="2" key="2">
    <citation type="submission" date="2015-06" db="UniProtKB">
        <authorList>
            <consortium name="EnsemblMetazoa"/>
        </authorList>
    </citation>
    <scope>IDENTIFICATION</scope>
</reference>